<name>A0A7H9BGD9_9NEIS</name>
<gene>
    <name evidence="2" type="ORF">HQ393_03130</name>
</gene>
<reference evidence="2 3" key="1">
    <citation type="submission" date="2020-07" db="EMBL/GenBank/DDBJ databases">
        <title>Complete genome sequence of Chitinibacter sp. 2T18.</title>
        <authorList>
            <person name="Bae J.-W."/>
            <person name="Choi J.-W."/>
        </authorList>
    </citation>
    <scope>NUCLEOTIDE SEQUENCE [LARGE SCALE GENOMIC DNA]</scope>
    <source>
        <strain evidence="2 3">2T18</strain>
    </source>
</reference>
<dbReference type="NCBIfam" id="TIGR02532">
    <property type="entry name" value="IV_pilin_GFxxxE"/>
    <property type="match status" value="1"/>
</dbReference>
<dbReference type="EMBL" id="CP058627">
    <property type="protein sequence ID" value="QLG87326.1"/>
    <property type="molecule type" value="Genomic_DNA"/>
</dbReference>
<sequence length="205" mass="21149">MPSKTDQQGISLIEVLVSVAILSIGLLGLSGFTGNLYRSVNHAGDRSKALAIAQRYIENARTKGAATLTSGAVTTPSDCSTSAFYTYWKANDIAGSNGVKHYSVNVCWTNALGEKQLLTTSTYIGTGSTSLGLGAPVSTPAPTKCVGIPYVDKTPAYSAGQVVTLNSKDYTCVTGPNSGFCGQAGFKPGTLYGAMAWGDGVTCVP</sequence>
<keyword evidence="1" id="KW-0812">Transmembrane</keyword>
<keyword evidence="3" id="KW-1185">Reference proteome</keyword>
<keyword evidence="1" id="KW-1133">Transmembrane helix</keyword>
<dbReference type="RefSeq" id="WP_179357410.1">
    <property type="nucleotide sequence ID" value="NZ_CP058627.1"/>
</dbReference>
<evidence type="ECO:0000256" key="1">
    <source>
        <dbReference type="SAM" id="Phobius"/>
    </source>
</evidence>
<organism evidence="2 3">
    <name type="scientific">Chitinibacter bivalviorum</name>
    <dbReference type="NCBI Taxonomy" id="2739434"/>
    <lineage>
        <taxon>Bacteria</taxon>
        <taxon>Pseudomonadati</taxon>
        <taxon>Pseudomonadota</taxon>
        <taxon>Betaproteobacteria</taxon>
        <taxon>Neisseriales</taxon>
        <taxon>Chitinibacteraceae</taxon>
        <taxon>Chitinibacter</taxon>
    </lineage>
</organism>
<evidence type="ECO:0000313" key="2">
    <source>
        <dbReference type="EMBL" id="QLG87326.1"/>
    </source>
</evidence>
<dbReference type="Pfam" id="PF07963">
    <property type="entry name" value="N_methyl"/>
    <property type="match status" value="1"/>
</dbReference>
<accession>A0A7H9BGD9</accession>
<protein>
    <submittedName>
        <fullName evidence="2">Prepilin-type N-terminal cleavage/methylation domain-containing protein</fullName>
    </submittedName>
</protein>
<dbReference type="InterPro" id="IPR012902">
    <property type="entry name" value="N_methyl_site"/>
</dbReference>
<dbReference type="Proteomes" id="UP000509597">
    <property type="component" value="Chromosome"/>
</dbReference>
<evidence type="ECO:0000313" key="3">
    <source>
        <dbReference type="Proteomes" id="UP000509597"/>
    </source>
</evidence>
<proteinExistence type="predicted"/>
<keyword evidence="1" id="KW-0472">Membrane</keyword>
<feature type="transmembrane region" description="Helical" evidence="1">
    <location>
        <begin position="12"/>
        <end position="32"/>
    </location>
</feature>
<dbReference type="AlphaFoldDB" id="A0A7H9BGD9"/>
<dbReference type="KEGG" id="chiz:HQ393_03130"/>